<reference evidence="2 3" key="1">
    <citation type="submission" date="2019-06" db="EMBL/GenBank/DDBJ databases">
        <authorList>
            <person name="Broberg M."/>
        </authorList>
    </citation>
    <scope>NUCLEOTIDE SEQUENCE [LARGE SCALE GENOMIC DNA]</scope>
</reference>
<accession>A0ABY6UKX8</accession>
<keyword evidence="3" id="KW-1185">Reference proteome</keyword>
<evidence type="ECO:0000313" key="2">
    <source>
        <dbReference type="EMBL" id="VUC30656.1"/>
    </source>
</evidence>
<name>A0ABY6UKX8_BIOOC</name>
<dbReference type="InterPro" id="IPR046540">
    <property type="entry name" value="DMFA2_C"/>
</dbReference>
<protein>
    <recommendedName>
        <fullName evidence="1">N,N-dimethylformamidase beta subunit-like C-terminal domain-containing protein</fullName>
    </recommendedName>
</protein>
<feature type="domain" description="N,N-dimethylformamidase beta subunit-like C-terminal" evidence="1">
    <location>
        <begin position="299"/>
        <end position="752"/>
    </location>
</feature>
<dbReference type="Proteomes" id="UP000766486">
    <property type="component" value="Unassembled WGS sequence"/>
</dbReference>
<evidence type="ECO:0000259" key="1">
    <source>
        <dbReference type="Pfam" id="PF20254"/>
    </source>
</evidence>
<dbReference type="EMBL" id="CABFNS010000823">
    <property type="protein sequence ID" value="VUC30656.1"/>
    <property type="molecule type" value="Genomic_DNA"/>
</dbReference>
<sequence>MTTTAASSNETGKLDPAFQNESEIIGYVEPWVASPGQEVQVKVSSTAHEFTWSLLRIIQGLDLPEAPDVKYETIVTPQADTSTVQGSYKRAICGSYAVVESWKSLPRDTVQSVQFTCYVQPWLPEASHEQVLVSTLDAESCSGFAISIDLTGAISLYVGVGSFVDRHNTGIELRRWKWAELSLSISKNEVTIEVRHLERLVEIAPDQSRYSQELRGPASLCGTKPLSFAAGFFDEKTIATQHISSVFNGRLDSPHLKISHDGILFATWAVYDFALSMSSDHILDTSGNENHGSLANAPTRAVKGYNWDGSEPDWTKAKYGYGAIHFHDDDLDDAAWATDFTITIPENAPSGAYSVHVRAVDSPDEVFDHITFFVRPSGKGARPKAAIVLSTFTYLAYANEHMYDQARASRMTLSGGVEIRKDGLWRRMARRGDLGCSLYDVHNDGSGCVFSTAKRPILNIRPGYINWAFHRPREFSADQLMIGLLEEKLGRGGYDVLTDHDLHVYGDAALEGYQAILTGCHPEYPSLEVLNAYSSFARAGGSILYLGGNGFYWCTVLDSNRPHRVEVRKGDQGCRSIELPAGERNHSLNGAQGGLWRSRGRAPQMLFGVGSCACGSGPGVPFRFEDDIVQKSDSKWSWLFKDLQAETADGAGAGFIVGTEGFGGGASGDEIDRMDFKLGTPVNTVLLATSTGHSDSFGVFNEEMMFPMVDTVGTKCAKVRSDMVIYETSGGGSVFSVGSINWYSSLGWDKYENNVAKLTWNVLKEFIRRGEEKAKRK</sequence>
<proteinExistence type="predicted"/>
<comment type="caution">
    <text evidence="2">The sequence shown here is derived from an EMBL/GenBank/DDBJ whole genome shotgun (WGS) entry which is preliminary data.</text>
</comment>
<gene>
    <name evidence="2" type="ORF">CLO192961_LOCUS291791</name>
</gene>
<evidence type="ECO:0000313" key="3">
    <source>
        <dbReference type="Proteomes" id="UP000766486"/>
    </source>
</evidence>
<dbReference type="Pfam" id="PF20254">
    <property type="entry name" value="DMFA2_C"/>
    <property type="match status" value="1"/>
</dbReference>
<organism evidence="2 3">
    <name type="scientific">Bionectria ochroleuca</name>
    <name type="common">Gliocladium roseum</name>
    <dbReference type="NCBI Taxonomy" id="29856"/>
    <lineage>
        <taxon>Eukaryota</taxon>
        <taxon>Fungi</taxon>
        <taxon>Dikarya</taxon>
        <taxon>Ascomycota</taxon>
        <taxon>Pezizomycotina</taxon>
        <taxon>Sordariomycetes</taxon>
        <taxon>Hypocreomycetidae</taxon>
        <taxon>Hypocreales</taxon>
        <taxon>Bionectriaceae</taxon>
        <taxon>Clonostachys</taxon>
    </lineage>
</organism>